<comment type="cofactor">
    <cofactor evidence="7">
        <name>heme b</name>
        <dbReference type="ChEBI" id="CHEBI:60344"/>
    </cofactor>
    <text evidence="7">Binds 1 heme b (iron(II)-protoporphyrin IX) group per subunit.</text>
</comment>
<feature type="signal peptide" evidence="10">
    <location>
        <begin position="1"/>
        <end position="19"/>
    </location>
</feature>
<evidence type="ECO:0000256" key="8">
    <source>
        <dbReference type="PIRSR" id="PIRSR601621-3"/>
    </source>
</evidence>
<evidence type="ECO:0000256" key="11">
    <source>
        <dbReference type="SAM" id="MobiDB-lite"/>
    </source>
</evidence>
<keyword evidence="10" id="KW-0732">Signal</keyword>
<evidence type="ECO:0000256" key="2">
    <source>
        <dbReference type="ARBA" id="ARBA00022559"/>
    </source>
</evidence>
<evidence type="ECO:0000256" key="3">
    <source>
        <dbReference type="ARBA" id="ARBA00022617"/>
    </source>
</evidence>
<reference evidence="13" key="1">
    <citation type="journal article" date="2020" name="Stud. Mycol.">
        <title>101 Dothideomycetes genomes: a test case for predicting lifestyles and emergence of pathogens.</title>
        <authorList>
            <person name="Haridas S."/>
            <person name="Albert R."/>
            <person name="Binder M."/>
            <person name="Bloem J."/>
            <person name="Labutti K."/>
            <person name="Salamov A."/>
            <person name="Andreopoulos B."/>
            <person name="Baker S."/>
            <person name="Barry K."/>
            <person name="Bills G."/>
            <person name="Bluhm B."/>
            <person name="Cannon C."/>
            <person name="Castanera R."/>
            <person name="Culley D."/>
            <person name="Daum C."/>
            <person name="Ezra D."/>
            <person name="Gonzalez J."/>
            <person name="Henrissat B."/>
            <person name="Kuo A."/>
            <person name="Liang C."/>
            <person name="Lipzen A."/>
            <person name="Lutzoni F."/>
            <person name="Magnuson J."/>
            <person name="Mondo S."/>
            <person name="Nolan M."/>
            <person name="Ohm R."/>
            <person name="Pangilinan J."/>
            <person name="Park H.-J."/>
            <person name="Ramirez L."/>
            <person name="Alfaro M."/>
            <person name="Sun H."/>
            <person name="Tritt A."/>
            <person name="Yoshinaga Y."/>
            <person name="Zwiers L.-H."/>
            <person name="Turgeon B."/>
            <person name="Goodwin S."/>
            <person name="Spatafora J."/>
            <person name="Crous P."/>
            <person name="Grigoriev I."/>
        </authorList>
    </citation>
    <scope>NUCLEOTIDE SEQUENCE</scope>
    <source>
        <strain evidence="13">CBS 121167</strain>
    </source>
</reference>
<dbReference type="Pfam" id="PF00141">
    <property type="entry name" value="peroxidase"/>
    <property type="match status" value="1"/>
</dbReference>
<feature type="binding site" evidence="7">
    <location>
        <position position="268"/>
    </location>
    <ligand>
        <name>Ca(2+)</name>
        <dbReference type="ChEBI" id="CHEBI:29108"/>
        <label>2</label>
    </ligand>
</feature>
<dbReference type="InterPro" id="IPR010255">
    <property type="entry name" value="Haem_peroxidase_sf"/>
</dbReference>
<evidence type="ECO:0000256" key="6">
    <source>
        <dbReference type="PIRSR" id="PIRSR601621-1"/>
    </source>
</evidence>
<dbReference type="AlphaFoldDB" id="A0A6A6BB14"/>
<evidence type="ECO:0000313" key="14">
    <source>
        <dbReference type="Proteomes" id="UP000799438"/>
    </source>
</evidence>
<dbReference type="GO" id="GO:0020037">
    <property type="term" value="F:heme binding"/>
    <property type="evidence" value="ECO:0007669"/>
    <property type="project" value="UniProtKB-UniRule"/>
</dbReference>
<dbReference type="Proteomes" id="UP000799438">
    <property type="component" value="Unassembled WGS sequence"/>
</dbReference>
<feature type="binding site" evidence="7">
    <location>
        <position position="133"/>
    </location>
    <ligand>
        <name>Ca(2+)</name>
        <dbReference type="ChEBI" id="CHEBI:29108"/>
        <label>1</label>
    </ligand>
</feature>
<feature type="binding site" evidence="7">
    <location>
        <position position="261"/>
    </location>
    <ligand>
        <name>Ca(2+)</name>
        <dbReference type="ChEBI" id="CHEBI:29108"/>
        <label>2</label>
    </ligand>
</feature>
<keyword evidence="9" id="KW-1015">Disulfide bond</keyword>
<evidence type="ECO:0000256" key="9">
    <source>
        <dbReference type="PIRSR" id="PIRSR601621-4"/>
    </source>
</evidence>
<comment type="cofactor">
    <cofactor evidence="7 10">
        <name>Ca(2+)</name>
        <dbReference type="ChEBI" id="CHEBI:29108"/>
    </cofactor>
    <text evidence="7 10">Binds 2 calcium ions per subunit.</text>
</comment>
<dbReference type="GO" id="GO:0046872">
    <property type="term" value="F:metal ion binding"/>
    <property type="evidence" value="ECO:0007669"/>
    <property type="project" value="UniProtKB-UniRule"/>
</dbReference>
<keyword evidence="4 10" id="KW-0560">Oxidoreductase</keyword>
<feature type="site" description="Transition state stabilizer" evidence="8">
    <location>
        <position position="107"/>
    </location>
</feature>
<feature type="binding site" evidence="7">
    <location>
        <position position="131"/>
    </location>
    <ligand>
        <name>Ca(2+)</name>
        <dbReference type="ChEBI" id="CHEBI:29108"/>
        <label>1</label>
    </ligand>
</feature>
<keyword evidence="7 10" id="KW-0106">Calcium</keyword>
<feature type="domain" description="Plant heme peroxidase family profile" evidence="12">
    <location>
        <begin position="101"/>
        <end position="248"/>
    </location>
</feature>
<keyword evidence="7 10" id="KW-0479">Metal-binding</keyword>
<dbReference type="EMBL" id="ML995489">
    <property type="protein sequence ID" value="KAF2140435.1"/>
    <property type="molecule type" value="Genomic_DNA"/>
</dbReference>
<dbReference type="OrthoDB" id="2113341at2759"/>
<feature type="disulfide bond" evidence="9">
    <location>
        <begin position="98"/>
        <end position="185"/>
    </location>
</feature>
<evidence type="ECO:0000256" key="1">
    <source>
        <dbReference type="ARBA" id="ARBA00006089"/>
    </source>
</evidence>
<keyword evidence="14" id="KW-1185">Reference proteome</keyword>
<dbReference type="RefSeq" id="XP_033396148.1">
    <property type="nucleotide sequence ID" value="XM_033540670.1"/>
</dbReference>
<keyword evidence="2 10" id="KW-0575">Peroxidase</keyword>
<dbReference type="PROSITE" id="PS50873">
    <property type="entry name" value="PEROXIDASE_4"/>
    <property type="match status" value="1"/>
</dbReference>
<dbReference type="Gene3D" id="1.10.520.10">
    <property type="match status" value="1"/>
</dbReference>
<dbReference type="GO" id="GO:0004601">
    <property type="term" value="F:peroxidase activity"/>
    <property type="evidence" value="ECO:0007669"/>
    <property type="project" value="UniProtKB-KW"/>
</dbReference>
<name>A0A6A6BB14_9PEZI</name>
<dbReference type="InterPro" id="IPR002016">
    <property type="entry name" value="Haem_peroxidase"/>
</dbReference>
<dbReference type="InterPro" id="IPR044831">
    <property type="entry name" value="Ccp1-like"/>
</dbReference>
<dbReference type="Gene3D" id="1.10.420.10">
    <property type="entry name" value="Peroxidase, domain 2"/>
    <property type="match status" value="1"/>
</dbReference>
<feature type="active site" description="Proton acceptor" evidence="6">
    <location>
        <position position="111"/>
    </location>
</feature>
<comment type="similarity">
    <text evidence="1 10">Belongs to the peroxidase family. Ligninase subfamily.</text>
</comment>
<feature type="binding site" evidence="7">
    <location>
        <position position="112"/>
    </location>
    <ligand>
        <name>Ca(2+)</name>
        <dbReference type="ChEBI" id="CHEBI:29108"/>
        <label>1</label>
    </ligand>
</feature>
<feature type="binding site" description="axial binding residue" evidence="7">
    <location>
        <position position="243"/>
    </location>
    <ligand>
        <name>heme b</name>
        <dbReference type="ChEBI" id="CHEBI:60344"/>
    </ligand>
    <ligandPart>
        <name>Fe</name>
        <dbReference type="ChEBI" id="CHEBI:18248"/>
    </ligandPart>
</feature>
<dbReference type="InterPro" id="IPR001621">
    <property type="entry name" value="Ligninase"/>
</dbReference>
<protein>
    <recommendedName>
        <fullName evidence="10">Peroxidase</fullName>
        <ecNumber evidence="10">1.11.1.-</ecNumber>
    </recommendedName>
</protein>
<feature type="binding site" evidence="7">
    <location>
        <position position="244"/>
    </location>
    <ligand>
        <name>Ca(2+)</name>
        <dbReference type="ChEBI" id="CHEBI:29108"/>
        <label>2</label>
    </ligand>
</feature>
<dbReference type="PANTHER" id="PTHR31356">
    <property type="entry name" value="THYLAKOID LUMENAL 29 KDA PROTEIN, CHLOROPLASTIC-RELATED"/>
    <property type="match status" value="1"/>
</dbReference>
<evidence type="ECO:0000256" key="5">
    <source>
        <dbReference type="ARBA" id="ARBA00023180"/>
    </source>
</evidence>
<keyword evidence="7" id="KW-0408">Iron</keyword>
<accession>A0A6A6BB14</accession>
<evidence type="ECO:0000256" key="4">
    <source>
        <dbReference type="ARBA" id="ARBA00023002"/>
    </source>
</evidence>
<evidence type="ECO:0000256" key="10">
    <source>
        <dbReference type="RuleBase" id="RU363051"/>
    </source>
</evidence>
<proteinExistence type="inferred from homology"/>
<dbReference type="SUPFAM" id="SSF48113">
    <property type="entry name" value="Heme-dependent peroxidases"/>
    <property type="match status" value="1"/>
</dbReference>
<organism evidence="13 14">
    <name type="scientific">Aplosporella prunicola CBS 121167</name>
    <dbReference type="NCBI Taxonomy" id="1176127"/>
    <lineage>
        <taxon>Eukaryota</taxon>
        <taxon>Fungi</taxon>
        <taxon>Dikarya</taxon>
        <taxon>Ascomycota</taxon>
        <taxon>Pezizomycotina</taxon>
        <taxon>Dothideomycetes</taxon>
        <taxon>Dothideomycetes incertae sedis</taxon>
        <taxon>Botryosphaeriales</taxon>
        <taxon>Aplosporellaceae</taxon>
        <taxon>Aplosporella</taxon>
    </lineage>
</organism>
<feature type="binding site" evidence="7">
    <location>
        <position position="129"/>
    </location>
    <ligand>
        <name>Ca(2+)</name>
        <dbReference type="ChEBI" id="CHEBI:29108"/>
        <label>1</label>
    </ligand>
</feature>
<dbReference type="GO" id="GO:0000302">
    <property type="term" value="P:response to reactive oxygen species"/>
    <property type="evidence" value="ECO:0007669"/>
    <property type="project" value="TreeGrafter"/>
</dbReference>
<dbReference type="GO" id="GO:0034599">
    <property type="term" value="P:cellular response to oxidative stress"/>
    <property type="evidence" value="ECO:0007669"/>
    <property type="project" value="InterPro"/>
</dbReference>
<dbReference type="GO" id="GO:0042744">
    <property type="term" value="P:hydrogen peroxide catabolic process"/>
    <property type="evidence" value="ECO:0007669"/>
    <property type="project" value="TreeGrafter"/>
</dbReference>
<sequence>MHFSRFILAAALGATFVEASSAGHRGPPSDSDDDNTNINSPSGPSDEPSAPSDITSTPFQSSSAPSNPPSLPSNGSCPPVWNDVSSALSAVFLDNGQCSDLARAAIRYAFHDAGAFSMSLPFYPPAAGGADASLLLSPDEISRGENNGLQKYHGFLQHFYAQYRDRGVGAADLIQFAGAHAIATCPSGPVVRALVGRTDATTAAPPGLLPAGFGPNSAQDVLLALFEDKGFSATDLAALIGAHTASRSFTQREIRSGTPQDSTPGQWDVRYYAETYDPPRGVQSFESDINLSSPNTTVGREFAAFVGNQGKWNGAFVAAMEHLSVLGIPQEDVARFVDCTGALPKGTHARNVRAMPINDRAR</sequence>
<dbReference type="PRINTS" id="PR00458">
    <property type="entry name" value="PEROXIDASE"/>
</dbReference>
<keyword evidence="5" id="KW-0325">Glycoprotein</keyword>
<keyword evidence="3 7" id="KW-0349">Heme</keyword>
<feature type="disulfide bond" evidence="9">
    <location>
        <begin position="77"/>
        <end position="339"/>
    </location>
</feature>
<evidence type="ECO:0000259" key="12">
    <source>
        <dbReference type="PROSITE" id="PS50873"/>
    </source>
</evidence>
<dbReference type="PRINTS" id="PR00462">
    <property type="entry name" value="LIGNINASE"/>
</dbReference>
<evidence type="ECO:0000256" key="7">
    <source>
        <dbReference type="PIRSR" id="PIRSR601621-2"/>
    </source>
</evidence>
<feature type="chain" id="PRO_5025717329" description="Peroxidase" evidence="10">
    <location>
        <begin position="20"/>
        <end position="362"/>
    </location>
</feature>
<dbReference type="GeneID" id="54298166"/>
<feature type="region of interest" description="Disordered" evidence="11">
    <location>
        <begin position="20"/>
        <end position="77"/>
    </location>
</feature>
<dbReference type="PANTHER" id="PTHR31356:SF66">
    <property type="entry name" value="CATALASE-PEROXIDASE"/>
    <property type="match status" value="1"/>
</dbReference>
<evidence type="ECO:0000313" key="13">
    <source>
        <dbReference type="EMBL" id="KAF2140435.1"/>
    </source>
</evidence>
<gene>
    <name evidence="13" type="ORF">K452DRAFT_288525</name>
</gene>
<dbReference type="EC" id="1.11.1.-" evidence="10"/>
<feature type="binding site" evidence="7">
    <location>
        <position position="263"/>
    </location>
    <ligand>
        <name>Ca(2+)</name>
        <dbReference type="ChEBI" id="CHEBI:29108"/>
        <label>2</label>
    </ligand>
</feature>